<comment type="cofactor">
    <cofactor evidence="2">
        <name>Fe cation</name>
        <dbReference type="ChEBI" id="CHEBI:24875"/>
    </cofactor>
    <text evidence="2">Binds 1 Fe cation per subunit.</text>
</comment>
<organism evidence="7 8">
    <name type="scientific">Chytriomyces confervae</name>
    <dbReference type="NCBI Taxonomy" id="246404"/>
    <lineage>
        <taxon>Eukaryota</taxon>
        <taxon>Fungi</taxon>
        <taxon>Fungi incertae sedis</taxon>
        <taxon>Chytridiomycota</taxon>
        <taxon>Chytridiomycota incertae sedis</taxon>
        <taxon>Chytridiomycetes</taxon>
        <taxon>Chytridiales</taxon>
        <taxon>Chytriomycetaceae</taxon>
        <taxon>Chytriomyces</taxon>
    </lineage>
</organism>
<dbReference type="InterPro" id="IPR011051">
    <property type="entry name" value="RmlC_Cupin_sf"/>
</dbReference>
<dbReference type="STRING" id="246404.A0A507FGJ2"/>
<sequence>MSKFTIRSIAAARPMVNPTLTPTFSTPANPSSHSQETQDPFLFAVYHKDHYPAGDDQMQAPRRGNGSDWSEGAPYRMYHGDRVPGFPQHPHRGFETITCTIEGLIDHTDSTGCAGRYGNGDLQWMTAGKGVVHGEMLPLIKQTPDGNIIKWFQIWLNLPKKSKMVDPNQMMHWAEKITKFTTPDSLTTATVWAGSLNGHKALPPIRDSWANEETNPGNDVNIWFLQIQPGGSITLPKAASSRSTRSLYFVEGTALTLNGDTKVPDLSQVEFSDPSQEEVLLENLGPKLVEVLVLQGRKMGEPVAKHGPFVMNTQQEIMQAFNDYRTTQFGGWPWPEDAMVFPREKGRFLALKGAAEELPPKKGRLM</sequence>
<evidence type="ECO:0000259" key="6">
    <source>
        <dbReference type="Pfam" id="PF05726"/>
    </source>
</evidence>
<dbReference type="OrthoDB" id="198735at2759"/>
<comment type="similarity">
    <text evidence="1 3">Belongs to the pirin family.</text>
</comment>
<dbReference type="InterPro" id="IPR012093">
    <property type="entry name" value="Pirin"/>
</dbReference>
<dbReference type="SUPFAM" id="SSF51182">
    <property type="entry name" value="RmlC-like cupins"/>
    <property type="match status" value="1"/>
</dbReference>
<evidence type="ECO:0000313" key="7">
    <source>
        <dbReference type="EMBL" id="TPX75479.1"/>
    </source>
</evidence>
<feature type="region of interest" description="Disordered" evidence="4">
    <location>
        <begin position="52"/>
        <end position="73"/>
    </location>
</feature>
<dbReference type="PANTHER" id="PTHR13903:SF8">
    <property type="entry name" value="PIRIN"/>
    <property type="match status" value="1"/>
</dbReference>
<evidence type="ECO:0000256" key="3">
    <source>
        <dbReference type="RuleBase" id="RU003457"/>
    </source>
</evidence>
<dbReference type="Pfam" id="PF05726">
    <property type="entry name" value="Pirin_C"/>
    <property type="match status" value="1"/>
</dbReference>
<evidence type="ECO:0000256" key="2">
    <source>
        <dbReference type="PIRSR" id="PIRSR006232-1"/>
    </source>
</evidence>
<feature type="domain" description="Pirin N-terminal" evidence="5">
    <location>
        <begin position="77"/>
        <end position="156"/>
    </location>
</feature>
<feature type="domain" description="Pirin C-terminal" evidence="6">
    <location>
        <begin position="225"/>
        <end position="330"/>
    </location>
</feature>
<accession>A0A507FGJ2</accession>
<feature type="binding site" evidence="2">
    <location>
        <position position="135"/>
    </location>
    <ligand>
        <name>Fe cation</name>
        <dbReference type="ChEBI" id="CHEBI:24875"/>
    </ligand>
</feature>
<evidence type="ECO:0000256" key="1">
    <source>
        <dbReference type="ARBA" id="ARBA00008416"/>
    </source>
</evidence>
<dbReference type="AlphaFoldDB" id="A0A507FGJ2"/>
<dbReference type="Gene3D" id="2.60.120.10">
    <property type="entry name" value="Jelly Rolls"/>
    <property type="match status" value="2"/>
</dbReference>
<keyword evidence="8" id="KW-1185">Reference proteome</keyword>
<feature type="binding site" evidence="2">
    <location>
        <position position="133"/>
    </location>
    <ligand>
        <name>Fe cation</name>
        <dbReference type="ChEBI" id="CHEBI:24875"/>
    </ligand>
</feature>
<evidence type="ECO:0000259" key="5">
    <source>
        <dbReference type="Pfam" id="PF02678"/>
    </source>
</evidence>
<dbReference type="InterPro" id="IPR003829">
    <property type="entry name" value="Pirin_N_dom"/>
</dbReference>
<dbReference type="GO" id="GO:0046872">
    <property type="term" value="F:metal ion binding"/>
    <property type="evidence" value="ECO:0007669"/>
    <property type="project" value="UniProtKB-KW"/>
</dbReference>
<dbReference type="PANTHER" id="PTHR13903">
    <property type="entry name" value="PIRIN-RELATED"/>
    <property type="match status" value="1"/>
</dbReference>
<comment type="caution">
    <text evidence="7">The sequence shown here is derived from an EMBL/GenBank/DDBJ whole genome shotgun (WGS) entry which is preliminary data.</text>
</comment>
<gene>
    <name evidence="7" type="ORF">CcCBS67573_g03245</name>
</gene>
<reference evidence="7 8" key="1">
    <citation type="journal article" date="2019" name="Sci. Rep.">
        <title>Comparative genomics of chytrid fungi reveal insights into the obligate biotrophic and pathogenic lifestyle of Synchytrium endobioticum.</title>
        <authorList>
            <person name="van de Vossenberg B.T.L.H."/>
            <person name="Warris S."/>
            <person name="Nguyen H.D.T."/>
            <person name="van Gent-Pelzer M.P.E."/>
            <person name="Joly D.L."/>
            <person name="van de Geest H.C."/>
            <person name="Bonants P.J.M."/>
            <person name="Smith D.S."/>
            <person name="Levesque C.A."/>
            <person name="van der Lee T.A.J."/>
        </authorList>
    </citation>
    <scope>NUCLEOTIDE SEQUENCE [LARGE SCALE GENOMIC DNA]</scope>
    <source>
        <strain evidence="7 8">CBS 675.73</strain>
    </source>
</reference>
<keyword evidence="2" id="KW-0479">Metal-binding</keyword>
<evidence type="ECO:0008006" key="9">
    <source>
        <dbReference type="Google" id="ProtNLM"/>
    </source>
</evidence>
<feature type="region of interest" description="Disordered" evidence="4">
    <location>
        <begin position="17"/>
        <end position="36"/>
    </location>
</feature>
<dbReference type="InterPro" id="IPR008778">
    <property type="entry name" value="Pirin_C_dom"/>
</dbReference>
<name>A0A507FGJ2_9FUNG</name>
<evidence type="ECO:0000256" key="4">
    <source>
        <dbReference type="SAM" id="MobiDB-lite"/>
    </source>
</evidence>
<feature type="binding site" evidence="2">
    <location>
        <position position="89"/>
    </location>
    <ligand>
        <name>Fe cation</name>
        <dbReference type="ChEBI" id="CHEBI:24875"/>
    </ligand>
</feature>
<protein>
    <recommendedName>
        <fullName evidence="9">Pirin N-terminal domain-containing protein</fullName>
    </recommendedName>
</protein>
<dbReference type="InterPro" id="IPR014710">
    <property type="entry name" value="RmlC-like_jellyroll"/>
</dbReference>
<proteinExistence type="inferred from homology"/>
<dbReference type="EMBL" id="QEAP01000079">
    <property type="protein sequence ID" value="TPX75479.1"/>
    <property type="molecule type" value="Genomic_DNA"/>
</dbReference>
<dbReference type="Proteomes" id="UP000320333">
    <property type="component" value="Unassembled WGS sequence"/>
</dbReference>
<evidence type="ECO:0000313" key="8">
    <source>
        <dbReference type="Proteomes" id="UP000320333"/>
    </source>
</evidence>
<feature type="compositionally biased region" description="Polar residues" evidence="4">
    <location>
        <begin position="18"/>
        <end position="36"/>
    </location>
</feature>
<keyword evidence="2" id="KW-0408">Iron</keyword>
<feature type="binding site" evidence="2">
    <location>
        <position position="91"/>
    </location>
    <ligand>
        <name>Fe cation</name>
        <dbReference type="ChEBI" id="CHEBI:24875"/>
    </ligand>
</feature>
<dbReference type="Pfam" id="PF02678">
    <property type="entry name" value="Pirin"/>
    <property type="match status" value="1"/>
</dbReference>